<evidence type="ECO:0000313" key="1">
    <source>
        <dbReference type="EMBL" id="KAK3301880.1"/>
    </source>
</evidence>
<accession>A0AAJ0LY31</accession>
<reference evidence="1" key="1">
    <citation type="journal article" date="2023" name="Mol. Phylogenet. Evol.">
        <title>Genome-scale phylogeny and comparative genomics of the fungal order Sordariales.</title>
        <authorList>
            <person name="Hensen N."/>
            <person name="Bonometti L."/>
            <person name="Westerberg I."/>
            <person name="Brannstrom I.O."/>
            <person name="Guillou S."/>
            <person name="Cros-Aarteil S."/>
            <person name="Calhoun S."/>
            <person name="Haridas S."/>
            <person name="Kuo A."/>
            <person name="Mondo S."/>
            <person name="Pangilinan J."/>
            <person name="Riley R."/>
            <person name="LaButti K."/>
            <person name="Andreopoulos B."/>
            <person name="Lipzen A."/>
            <person name="Chen C."/>
            <person name="Yan M."/>
            <person name="Daum C."/>
            <person name="Ng V."/>
            <person name="Clum A."/>
            <person name="Steindorff A."/>
            <person name="Ohm R.A."/>
            <person name="Martin F."/>
            <person name="Silar P."/>
            <person name="Natvig D.O."/>
            <person name="Lalanne C."/>
            <person name="Gautier V."/>
            <person name="Ament-Velasquez S.L."/>
            <person name="Kruys A."/>
            <person name="Hutchinson M.I."/>
            <person name="Powell A.J."/>
            <person name="Barry K."/>
            <person name="Miller A.N."/>
            <person name="Grigoriev I.V."/>
            <person name="Debuchy R."/>
            <person name="Gladieux P."/>
            <person name="Hiltunen Thoren M."/>
            <person name="Johannesson H."/>
        </authorList>
    </citation>
    <scope>NUCLEOTIDE SEQUENCE</scope>
    <source>
        <strain evidence="1">CBS 333.67</strain>
    </source>
</reference>
<gene>
    <name evidence="1" type="ORF">B0T15DRAFT_325857</name>
</gene>
<organism evidence="1 2">
    <name type="scientific">Chaetomium strumarium</name>
    <dbReference type="NCBI Taxonomy" id="1170767"/>
    <lineage>
        <taxon>Eukaryota</taxon>
        <taxon>Fungi</taxon>
        <taxon>Dikarya</taxon>
        <taxon>Ascomycota</taxon>
        <taxon>Pezizomycotina</taxon>
        <taxon>Sordariomycetes</taxon>
        <taxon>Sordariomycetidae</taxon>
        <taxon>Sordariales</taxon>
        <taxon>Chaetomiaceae</taxon>
        <taxon>Chaetomium</taxon>
    </lineage>
</organism>
<proteinExistence type="predicted"/>
<name>A0AAJ0LY31_9PEZI</name>
<protein>
    <submittedName>
        <fullName evidence="1">Uncharacterized protein</fullName>
    </submittedName>
</protein>
<dbReference type="RefSeq" id="XP_062717660.1">
    <property type="nucleotide sequence ID" value="XM_062864116.1"/>
</dbReference>
<sequence>MPTRFAVQDVERVIAGNGIVLSLPDDLSTLSESLVPSSLVVYPALVALLRQATHISRLLNGASRGTHQKLNSLQVHGTFVLLGYRLQALLPLLRARNRWNTAQLLPATLTTGYCTDGPAAAEEAIYLGLTAFIVSVLRGGGCGKMNSGPLSWVCDAARSVGRMSIMRNSWEWESVLWMTFVGVAALVYHESDIEEWAVTKAAECVAALGLVAWEDAVNVLGRWPWIDALHGKRGLGLWERCSALSLHSVPVV</sequence>
<dbReference type="EMBL" id="JAUDZG010000008">
    <property type="protein sequence ID" value="KAK3301880.1"/>
    <property type="molecule type" value="Genomic_DNA"/>
</dbReference>
<dbReference type="GeneID" id="87882945"/>
<keyword evidence="2" id="KW-1185">Reference proteome</keyword>
<evidence type="ECO:0000313" key="2">
    <source>
        <dbReference type="Proteomes" id="UP001273166"/>
    </source>
</evidence>
<dbReference type="AlphaFoldDB" id="A0AAJ0LY31"/>
<reference evidence="1" key="2">
    <citation type="submission" date="2023-06" db="EMBL/GenBank/DDBJ databases">
        <authorList>
            <consortium name="Lawrence Berkeley National Laboratory"/>
            <person name="Mondo S.J."/>
            <person name="Hensen N."/>
            <person name="Bonometti L."/>
            <person name="Westerberg I."/>
            <person name="Brannstrom I.O."/>
            <person name="Guillou S."/>
            <person name="Cros-Aarteil S."/>
            <person name="Calhoun S."/>
            <person name="Haridas S."/>
            <person name="Kuo A."/>
            <person name="Pangilinan J."/>
            <person name="Riley R."/>
            <person name="Labutti K."/>
            <person name="Andreopoulos B."/>
            <person name="Lipzen A."/>
            <person name="Chen C."/>
            <person name="Yanf M."/>
            <person name="Daum C."/>
            <person name="Ng V."/>
            <person name="Clum A."/>
            <person name="Steindorff A."/>
            <person name="Ohm R."/>
            <person name="Martin F."/>
            <person name="Silar P."/>
            <person name="Natvig D."/>
            <person name="Lalanne C."/>
            <person name="Gautier V."/>
            <person name="Ament-Velasquez S.L."/>
            <person name="Kruys A."/>
            <person name="Hutchinson M.I."/>
            <person name="Powell A.J."/>
            <person name="Barry K."/>
            <person name="Miller A.N."/>
            <person name="Grigoriev I.V."/>
            <person name="Debuchy R."/>
            <person name="Gladieux P."/>
            <person name="Thoren M.H."/>
            <person name="Johannesson H."/>
        </authorList>
    </citation>
    <scope>NUCLEOTIDE SEQUENCE</scope>
    <source>
        <strain evidence="1">CBS 333.67</strain>
    </source>
</reference>
<comment type="caution">
    <text evidence="1">The sequence shown here is derived from an EMBL/GenBank/DDBJ whole genome shotgun (WGS) entry which is preliminary data.</text>
</comment>
<dbReference type="Proteomes" id="UP001273166">
    <property type="component" value="Unassembled WGS sequence"/>
</dbReference>